<keyword evidence="1" id="KW-0880">Kelch repeat</keyword>
<evidence type="ECO:0000256" key="2">
    <source>
        <dbReference type="ARBA" id="ARBA00022737"/>
    </source>
</evidence>
<sequence length="397" mass="43998">MARFKMVGLDINSSPLQHRTWIVNNSPDYDQVLFTGLKSGENPLIDVHAYSIPDGYVADFNLPKANSWKETGKVLPQSVPNSHVAIIDGYVYLFGGQLTDKIFRATLNNPTDFVDTGATLPTSLYDGQLAIVDGYVYIFGGNDGYTTSRIYSASINDPLTWITNGTSSLPDDLQSSQLIIVNNYIYLFGGKTKYGTVSNIFRAATSDPLTWINTGSTLPVQLCESQVAIIDDMIYLFGGKTYDNTPTKLIYIAYVTDPLTWYEFSFLPEKVYGGQYFSIGDKGYLITPVAIDNLPRASSTRIFRCDLSSPGQWIDLGKFVPGEVSQSQFAIIYDIVYLFGGSGSTAIFACDYDVKYRFTSNDAISYGNITRTLYDSSPTLDLFKVLSYAPWRAKYGA</sequence>
<accession>A0A6J5RHN5</accession>
<reference evidence="3" key="1">
    <citation type="submission" date="2020-05" db="EMBL/GenBank/DDBJ databases">
        <authorList>
            <person name="Chiriac C."/>
            <person name="Salcher M."/>
            <person name="Ghai R."/>
            <person name="Kavagutti S V."/>
        </authorList>
    </citation>
    <scope>NUCLEOTIDE SEQUENCE</scope>
</reference>
<dbReference type="PANTHER" id="PTHR24412">
    <property type="entry name" value="KELCH PROTEIN"/>
    <property type="match status" value="1"/>
</dbReference>
<protein>
    <submittedName>
        <fullName evidence="3">Uncharacterized protein</fullName>
    </submittedName>
</protein>
<evidence type="ECO:0000313" key="3">
    <source>
        <dbReference type="EMBL" id="CAB4196903.1"/>
    </source>
</evidence>
<proteinExistence type="predicted"/>
<dbReference type="SUPFAM" id="SSF117281">
    <property type="entry name" value="Kelch motif"/>
    <property type="match status" value="1"/>
</dbReference>
<dbReference type="PANTHER" id="PTHR24412:SF489">
    <property type="entry name" value="RING FINGER DOMAIN AND KELCH REPEAT-CONTAINING PROTEIN DDB_G0271372"/>
    <property type="match status" value="1"/>
</dbReference>
<dbReference type="Gene3D" id="2.120.10.80">
    <property type="entry name" value="Kelch-type beta propeller"/>
    <property type="match status" value="2"/>
</dbReference>
<evidence type="ECO:0000256" key="1">
    <source>
        <dbReference type="ARBA" id="ARBA00022441"/>
    </source>
</evidence>
<organism evidence="3">
    <name type="scientific">uncultured Caudovirales phage</name>
    <dbReference type="NCBI Taxonomy" id="2100421"/>
    <lineage>
        <taxon>Viruses</taxon>
        <taxon>Duplodnaviria</taxon>
        <taxon>Heunggongvirae</taxon>
        <taxon>Uroviricota</taxon>
        <taxon>Caudoviricetes</taxon>
        <taxon>Peduoviridae</taxon>
        <taxon>Maltschvirus</taxon>
        <taxon>Maltschvirus maltsch</taxon>
    </lineage>
</organism>
<dbReference type="InterPro" id="IPR015915">
    <property type="entry name" value="Kelch-typ_b-propeller"/>
</dbReference>
<keyword evidence="2" id="KW-0677">Repeat</keyword>
<name>A0A6J5RHN5_9CAUD</name>
<dbReference type="EMBL" id="LR797252">
    <property type="protein sequence ID" value="CAB4196903.1"/>
    <property type="molecule type" value="Genomic_DNA"/>
</dbReference>
<gene>
    <name evidence="3" type="ORF">UFOVP1290_423</name>
</gene>